<dbReference type="SMART" id="SM00516">
    <property type="entry name" value="SEC14"/>
    <property type="match status" value="1"/>
</dbReference>
<dbReference type="GO" id="GO:1902936">
    <property type="term" value="F:phosphatidylinositol bisphosphate binding"/>
    <property type="evidence" value="ECO:0007669"/>
    <property type="project" value="TreeGrafter"/>
</dbReference>
<dbReference type="Proteomes" id="UP000694846">
    <property type="component" value="Unplaced"/>
</dbReference>
<dbReference type="PANTHER" id="PTHR10174:SF38">
    <property type="entry name" value="HL01515P"/>
    <property type="match status" value="1"/>
</dbReference>
<dbReference type="PROSITE" id="PS50191">
    <property type="entry name" value="CRAL_TRIO"/>
    <property type="match status" value="1"/>
</dbReference>
<dbReference type="EMBL" id="GGMS01015921">
    <property type="protein sequence ID" value="MBY85124.1"/>
    <property type="molecule type" value="Transcribed_RNA"/>
</dbReference>
<dbReference type="InterPro" id="IPR036865">
    <property type="entry name" value="CRAL-TRIO_dom_sf"/>
</dbReference>
<dbReference type="SUPFAM" id="SSF52087">
    <property type="entry name" value="CRAL/TRIO domain"/>
    <property type="match status" value="1"/>
</dbReference>
<dbReference type="SUPFAM" id="SSF46938">
    <property type="entry name" value="CRAL/TRIO N-terminal domain"/>
    <property type="match status" value="1"/>
</dbReference>
<protein>
    <submittedName>
        <fullName evidence="2 4">Alpha-tocopherol transfer protein-like</fullName>
    </submittedName>
</protein>
<dbReference type="CDD" id="cd00170">
    <property type="entry name" value="SEC14"/>
    <property type="match status" value="1"/>
</dbReference>
<keyword evidence="3" id="KW-1185">Reference proteome</keyword>
<gene>
    <name evidence="2" type="primary">TTPAL_1</name>
    <name evidence="4" type="synonym">LOC112685615</name>
    <name evidence="2" type="ORF">g.25020</name>
</gene>
<dbReference type="GO" id="GO:0016020">
    <property type="term" value="C:membrane"/>
    <property type="evidence" value="ECO:0007669"/>
    <property type="project" value="TreeGrafter"/>
</dbReference>
<evidence type="ECO:0000259" key="1">
    <source>
        <dbReference type="PROSITE" id="PS50191"/>
    </source>
</evidence>
<feature type="domain" description="CRAL-TRIO" evidence="1">
    <location>
        <begin position="110"/>
        <end position="276"/>
    </location>
</feature>
<dbReference type="OrthoDB" id="75724at2759"/>
<reference evidence="2" key="1">
    <citation type="submission" date="2018-04" db="EMBL/GenBank/DDBJ databases">
        <title>Transcriptome assembly of Sipha flava.</title>
        <authorList>
            <person name="Scully E.D."/>
            <person name="Geib S.M."/>
            <person name="Palmer N.A."/>
            <person name="Koch K."/>
            <person name="Bradshaw J."/>
            <person name="Heng-Moss T."/>
            <person name="Sarath G."/>
        </authorList>
    </citation>
    <scope>NUCLEOTIDE SEQUENCE</scope>
</reference>
<evidence type="ECO:0000313" key="4">
    <source>
        <dbReference type="RefSeq" id="XP_025413363.1"/>
    </source>
</evidence>
<dbReference type="InterPro" id="IPR036273">
    <property type="entry name" value="CRAL/TRIO_N_dom_sf"/>
</dbReference>
<dbReference type="PRINTS" id="PR00180">
    <property type="entry name" value="CRETINALDHBP"/>
</dbReference>
<dbReference type="Gene3D" id="1.20.5.1200">
    <property type="entry name" value="Alpha-tocopherol transfer"/>
    <property type="match status" value="1"/>
</dbReference>
<dbReference type="RefSeq" id="XP_025413363.1">
    <property type="nucleotide sequence ID" value="XM_025557578.1"/>
</dbReference>
<dbReference type="Gene3D" id="1.10.8.20">
    <property type="entry name" value="N-terminal domain of phosphatidylinositol transfer protein sec14p"/>
    <property type="match status" value="1"/>
</dbReference>
<evidence type="ECO:0000313" key="3">
    <source>
        <dbReference type="Proteomes" id="UP000694846"/>
    </source>
</evidence>
<dbReference type="Gene3D" id="3.40.525.10">
    <property type="entry name" value="CRAL-TRIO lipid binding domain"/>
    <property type="match status" value="1"/>
</dbReference>
<evidence type="ECO:0000313" key="2">
    <source>
        <dbReference type="EMBL" id="MBY85124.1"/>
    </source>
</evidence>
<dbReference type="PANTHER" id="PTHR10174">
    <property type="entry name" value="ALPHA-TOCOPHEROL TRANSFER PROTEIN-RELATED"/>
    <property type="match status" value="1"/>
</dbReference>
<dbReference type="AlphaFoldDB" id="A0A2S2R591"/>
<proteinExistence type="predicted"/>
<dbReference type="InterPro" id="IPR001251">
    <property type="entry name" value="CRAL-TRIO_dom"/>
</dbReference>
<reference evidence="4" key="2">
    <citation type="submission" date="2025-04" db="UniProtKB">
        <authorList>
            <consortium name="RefSeq"/>
        </authorList>
    </citation>
    <scope>IDENTIFICATION</scope>
    <source>
        <tissue evidence="4">Whole body</tissue>
    </source>
</reference>
<name>A0A2S2R591_9HEMI</name>
<sequence length="305" mass="35848">MEVDAEGPVLRMGSGYALRFEDDSDFEEAFLERAKNDLGETPERRAEGLEELRRLIREEKNLYLPTDESTELYLLAYLRVCKFFPESAFKRVKNLYKLRQKNPKYCNDLLPSLERNVFAQNILTVLPNRDQYGRRILLTEIGQRWKVKNCSLVEIFRGIELVMEAAILEPRTQISGTVLLVDFVGLSINQVWQFTPNFAKMVLDWIQYSMPARLKEVHIINQPYIFNMVFGMFKPFMQEKLRNRMFLHGYDNSSLLEHLDAKCLPTKYGGLMDIETNQGIDLWNLLCYYEGNYQVSNEFGYKKKK</sequence>
<organism evidence="2">
    <name type="scientific">Sipha flava</name>
    <name type="common">yellow sugarcane aphid</name>
    <dbReference type="NCBI Taxonomy" id="143950"/>
    <lineage>
        <taxon>Eukaryota</taxon>
        <taxon>Metazoa</taxon>
        <taxon>Ecdysozoa</taxon>
        <taxon>Arthropoda</taxon>
        <taxon>Hexapoda</taxon>
        <taxon>Insecta</taxon>
        <taxon>Pterygota</taxon>
        <taxon>Neoptera</taxon>
        <taxon>Paraneoptera</taxon>
        <taxon>Hemiptera</taxon>
        <taxon>Sternorrhyncha</taxon>
        <taxon>Aphidomorpha</taxon>
        <taxon>Aphidoidea</taxon>
        <taxon>Aphididae</taxon>
        <taxon>Sipha</taxon>
    </lineage>
</organism>
<accession>A0A2S2R591</accession>
<dbReference type="Pfam" id="PF00650">
    <property type="entry name" value="CRAL_TRIO"/>
    <property type="match status" value="1"/>
</dbReference>